<dbReference type="Proteomes" id="UP000184216">
    <property type="component" value="Unassembled WGS sequence"/>
</dbReference>
<evidence type="ECO:0000313" key="3">
    <source>
        <dbReference type="Proteomes" id="UP000184216"/>
    </source>
</evidence>
<organism evidence="1 4">
    <name type="scientific">Flavobacterium pectinovorum</name>
    <dbReference type="NCBI Taxonomy" id="29533"/>
    <lineage>
        <taxon>Bacteria</taxon>
        <taxon>Pseudomonadati</taxon>
        <taxon>Bacteroidota</taxon>
        <taxon>Flavobacteriia</taxon>
        <taxon>Flavobacteriales</taxon>
        <taxon>Flavobacteriaceae</taxon>
        <taxon>Flavobacterium</taxon>
    </lineage>
</organism>
<evidence type="ECO:0000313" key="4">
    <source>
        <dbReference type="Proteomes" id="UP000198431"/>
    </source>
</evidence>
<dbReference type="EMBL" id="MUHB01000003">
    <property type="protein sequence ID" value="OXB07705.1"/>
    <property type="molecule type" value="Genomic_DNA"/>
</dbReference>
<keyword evidence="3" id="KW-1185">Reference proteome</keyword>
<evidence type="ECO:0000313" key="2">
    <source>
        <dbReference type="EMBL" id="SHM77360.1"/>
    </source>
</evidence>
<accession>A0AB36P5L6</accession>
<evidence type="ECO:0000313" key="1">
    <source>
        <dbReference type="EMBL" id="OXB07705.1"/>
    </source>
</evidence>
<dbReference type="EMBL" id="FRBX01000004">
    <property type="protein sequence ID" value="SHM77360.1"/>
    <property type="molecule type" value="Genomic_DNA"/>
</dbReference>
<comment type="caution">
    <text evidence="1">The sequence shown here is derived from an EMBL/GenBank/DDBJ whole genome shotgun (WGS) entry which is preliminary data.</text>
</comment>
<sequence length="89" mass="9907">MTTVTMKINERTKAGKAFMAILSDVINNGVVGVEIVEINSNKLIKKDSVYNSEFVKIVLESAKRGDYKEVDPKNIWGSLISETGHYSDK</sequence>
<reference evidence="2 3" key="2">
    <citation type="submission" date="2016-11" db="EMBL/GenBank/DDBJ databases">
        <authorList>
            <person name="Varghese N."/>
            <person name="Submissions S."/>
        </authorList>
    </citation>
    <scope>NUCLEOTIDE SEQUENCE [LARGE SCALE GENOMIC DNA]</scope>
    <source>
        <strain evidence="2 3">DSM 6368</strain>
    </source>
</reference>
<reference evidence="1 4" key="1">
    <citation type="submission" date="2016-11" db="EMBL/GenBank/DDBJ databases">
        <title>Whole genomes of Flavobacteriaceae.</title>
        <authorList>
            <person name="Stine C."/>
            <person name="Li C."/>
            <person name="Tadesse D."/>
        </authorList>
    </citation>
    <scope>NUCLEOTIDE SEQUENCE [LARGE SCALE GENOMIC DNA]</scope>
    <source>
        <strain evidence="1 4">ATCC 19366</strain>
    </source>
</reference>
<dbReference type="InterPro" id="IPR020271">
    <property type="entry name" value="Uncharacterised_MJ1172"/>
</dbReference>
<name>A0AB36P5L6_9FLAO</name>
<gene>
    <name evidence="1" type="ORF">B0A72_02235</name>
    <name evidence="2" type="ORF">SAMN05444387_3153</name>
</gene>
<dbReference type="Pfam" id="PF10884">
    <property type="entry name" value="DUF2683"/>
    <property type="match status" value="1"/>
</dbReference>
<protein>
    <submittedName>
        <fullName evidence="1">Uncharacterized protein</fullName>
    </submittedName>
</protein>
<dbReference type="AlphaFoldDB" id="A0AB36P5L6"/>
<proteinExistence type="predicted"/>
<dbReference type="RefSeq" id="WP_073396127.1">
    <property type="nucleotide sequence ID" value="NZ_FRBX01000004.1"/>
</dbReference>
<dbReference type="Proteomes" id="UP000198431">
    <property type="component" value="Unassembled WGS sequence"/>
</dbReference>